<proteinExistence type="predicted"/>
<evidence type="ECO:0000313" key="2">
    <source>
        <dbReference type="EMBL" id="EFW14565.1"/>
    </source>
</evidence>
<dbReference type="AlphaFoldDB" id="E9DG74"/>
<dbReference type="VEuPathDB" id="FungiDB:CPSG_08823"/>
<accession>E9DG74</accession>
<dbReference type="EMBL" id="GL636505">
    <property type="protein sequence ID" value="EFW14565.1"/>
    <property type="molecule type" value="Genomic_DNA"/>
</dbReference>
<reference evidence="3" key="1">
    <citation type="journal article" date="2010" name="Genome Res.">
        <title>Population genomic sequencing of Coccidioides fungi reveals recent hybridization and transposon control.</title>
        <authorList>
            <person name="Neafsey D.E."/>
            <person name="Barker B.M."/>
            <person name="Sharpton T.J."/>
            <person name="Stajich J.E."/>
            <person name="Park D.J."/>
            <person name="Whiston E."/>
            <person name="Hung C.-Y."/>
            <person name="McMahan C."/>
            <person name="White J."/>
            <person name="Sykes S."/>
            <person name="Heiman D."/>
            <person name="Young S."/>
            <person name="Zeng Q."/>
            <person name="Abouelleil A."/>
            <person name="Aftuck L."/>
            <person name="Bessette D."/>
            <person name="Brown A."/>
            <person name="FitzGerald M."/>
            <person name="Lui A."/>
            <person name="Macdonald J.P."/>
            <person name="Priest M."/>
            <person name="Orbach M.J."/>
            <person name="Galgiani J.N."/>
            <person name="Kirkland T.N."/>
            <person name="Cole G.T."/>
            <person name="Birren B.W."/>
            <person name="Henn M.R."/>
            <person name="Taylor J.W."/>
            <person name="Rounsley S.D."/>
        </authorList>
    </citation>
    <scope>NUCLEOTIDE SEQUENCE [LARGE SCALE GENOMIC DNA]</scope>
    <source>
        <strain evidence="3">RMSCC 757 / Silveira</strain>
    </source>
</reference>
<protein>
    <submittedName>
        <fullName evidence="2">Uncharacterized protein</fullName>
    </submittedName>
</protein>
<gene>
    <name evidence="2" type="ORF">CPSG_08823</name>
</gene>
<evidence type="ECO:0000256" key="1">
    <source>
        <dbReference type="SAM" id="MobiDB-lite"/>
    </source>
</evidence>
<keyword evidence="3" id="KW-1185">Reference proteome</keyword>
<evidence type="ECO:0000313" key="3">
    <source>
        <dbReference type="Proteomes" id="UP000002497"/>
    </source>
</evidence>
<name>E9DG74_COCPS</name>
<dbReference type="HOGENOM" id="CLU_1749473_0_0_1"/>
<dbReference type="Proteomes" id="UP000002497">
    <property type="component" value="Unassembled WGS sequence"/>
</dbReference>
<feature type="region of interest" description="Disordered" evidence="1">
    <location>
        <begin position="67"/>
        <end position="98"/>
    </location>
</feature>
<sequence length="149" mass="16207">MRSKMCHQRHFPRTAALMPSASAHLRLSLKQSPAAWLRTARRQNSKNPFVTQIKSVVLLASPISRRAPSAQPELPSQAAAAALRPQPTPLLRPQAAPRALALPHPQALHPTPTRILQATTLLKPRPPLPTGLRLLLAMPMVVPSLPSPL</sequence>
<reference evidence="3" key="2">
    <citation type="submission" date="2010-03" db="EMBL/GenBank/DDBJ databases">
        <title>The genome sequence of Coccidioides posadasii strain Silveira.</title>
        <authorList>
            <consortium name="The Broad Institute Genome Sequencing Center for Infectious Disease"/>
            <person name="Neafsey D."/>
            <person name="Orbach M."/>
            <person name="Henn M.R."/>
            <person name="Cole G.T."/>
            <person name="Galgiani J."/>
            <person name="Gardner M.J."/>
            <person name="Kirkland T.N."/>
            <person name="Taylor J.W."/>
            <person name="Young S.K."/>
            <person name="Zeng Q."/>
            <person name="Koehrsen M."/>
            <person name="Alvarado L."/>
            <person name="Berlin A."/>
            <person name="Borenstein D."/>
            <person name="Chapman S.B."/>
            <person name="Chen Z."/>
            <person name="Engels R."/>
            <person name="Freedman E."/>
            <person name="Gellesch M."/>
            <person name="Goldberg J."/>
            <person name="Griggs A."/>
            <person name="Gujja S."/>
            <person name="Heilman E."/>
            <person name="Heiman D."/>
            <person name="Howarth C."/>
            <person name="Jen D."/>
            <person name="Larson L."/>
            <person name="Mehta T."/>
            <person name="Neiman D."/>
            <person name="Park D."/>
            <person name="Pearson M."/>
            <person name="Richards J."/>
            <person name="Roberts A."/>
            <person name="Saif S."/>
            <person name="Shea T."/>
            <person name="Shenoy N."/>
            <person name="Sisk P."/>
            <person name="Stolte C."/>
            <person name="Sykes S."/>
            <person name="Walk T."/>
            <person name="White J."/>
            <person name="Yandava C."/>
            <person name="Haas B."/>
            <person name="Nusbaum C."/>
            <person name="Birren B."/>
        </authorList>
    </citation>
    <scope>NUCLEOTIDE SEQUENCE [LARGE SCALE GENOMIC DNA]</scope>
    <source>
        <strain evidence="3">RMSCC 757 / Silveira</strain>
    </source>
</reference>
<organism evidence="3">
    <name type="scientific">Coccidioides posadasii (strain RMSCC 757 / Silveira)</name>
    <name type="common">Valley fever fungus</name>
    <dbReference type="NCBI Taxonomy" id="443226"/>
    <lineage>
        <taxon>Eukaryota</taxon>
        <taxon>Fungi</taxon>
        <taxon>Dikarya</taxon>
        <taxon>Ascomycota</taxon>
        <taxon>Pezizomycotina</taxon>
        <taxon>Eurotiomycetes</taxon>
        <taxon>Eurotiomycetidae</taxon>
        <taxon>Onygenales</taxon>
        <taxon>Onygenaceae</taxon>
        <taxon>Coccidioides</taxon>
    </lineage>
</organism>